<evidence type="ECO:0000313" key="9">
    <source>
        <dbReference type="Proteomes" id="UP000010473"/>
    </source>
</evidence>
<evidence type="ECO:0000259" key="7">
    <source>
        <dbReference type="PROSITE" id="PS51441"/>
    </source>
</evidence>
<dbReference type="AlphaFoldDB" id="K9XR47"/>
<dbReference type="KEGG" id="scs:Sta7437_0959"/>
<accession>K9XR47</accession>
<dbReference type="PROSITE" id="PS51441">
    <property type="entry name" value="CPCD_LIKE"/>
    <property type="match status" value="1"/>
</dbReference>
<reference evidence="9" key="1">
    <citation type="journal article" date="2013" name="Proc. Natl. Acad. Sci. U.S.A.">
        <title>Improving the coverage of the cyanobacterial phylum using diversity-driven genome sequencing.</title>
        <authorList>
            <person name="Shih P.M."/>
            <person name="Wu D."/>
            <person name="Latifi A."/>
            <person name="Axen S.D."/>
            <person name="Fewer D.P."/>
            <person name="Talla E."/>
            <person name="Calteau A."/>
            <person name="Cai F."/>
            <person name="Tandeau de Marsac N."/>
            <person name="Rippka R."/>
            <person name="Herdman M."/>
            <person name="Sivonen K."/>
            <person name="Coursin T."/>
            <person name="Laurent T."/>
            <person name="Goodwin L."/>
            <person name="Nolan M."/>
            <person name="Davenport K.W."/>
            <person name="Han C.S."/>
            <person name="Rubin E.M."/>
            <person name="Eisen J.A."/>
            <person name="Woyke T."/>
            <person name="Gugger M."/>
            <person name="Kerfeld C.A."/>
        </authorList>
    </citation>
    <scope>NUCLEOTIDE SEQUENCE [LARGE SCALE GENOMIC DNA]</scope>
    <source>
        <strain evidence="9">ATCC 29371 / PCC 7437</strain>
    </source>
</reference>
<dbReference type="eggNOG" id="ENOG5033KR0">
    <property type="taxonomic scope" value="Bacteria"/>
</dbReference>
<evidence type="ECO:0000256" key="2">
    <source>
        <dbReference type="ARBA" id="ARBA00022549"/>
    </source>
</evidence>
<dbReference type="Pfam" id="PF01383">
    <property type="entry name" value="CpcD"/>
    <property type="match status" value="1"/>
</dbReference>
<feature type="domain" description="CpcD-like" evidence="7">
    <location>
        <begin position="16"/>
        <end position="66"/>
    </location>
</feature>
<organism evidence="8 9">
    <name type="scientific">Stanieria cyanosphaera (strain ATCC 29371 / PCC 7437)</name>
    <dbReference type="NCBI Taxonomy" id="111780"/>
    <lineage>
        <taxon>Bacteria</taxon>
        <taxon>Bacillati</taxon>
        <taxon>Cyanobacteriota</taxon>
        <taxon>Cyanophyceae</taxon>
        <taxon>Pleurocapsales</taxon>
        <taxon>Dermocarpellaceae</taxon>
        <taxon>Stanieria</taxon>
    </lineage>
</organism>
<keyword evidence="3 6" id="KW-0605">Phycobilisome</keyword>
<dbReference type="RefSeq" id="WP_015192214.1">
    <property type="nucleotide sequence ID" value="NC_019748.1"/>
</dbReference>
<dbReference type="GO" id="GO:0031676">
    <property type="term" value="C:plasma membrane-derived thylakoid membrane"/>
    <property type="evidence" value="ECO:0007669"/>
    <property type="project" value="UniProtKB-SubCell"/>
</dbReference>
<comment type="subcellular location">
    <subcellularLocation>
        <location evidence="1">Cellular thylakoid membrane</location>
        <topology evidence="1">Peripheral membrane protein</topology>
        <orientation evidence="1">Cytoplasmic side</orientation>
    </subcellularLocation>
</comment>
<dbReference type="InterPro" id="IPR008213">
    <property type="entry name" value="CpcD-like_dom"/>
</dbReference>
<dbReference type="SMART" id="SM01094">
    <property type="entry name" value="CpcD"/>
    <property type="match status" value="1"/>
</dbReference>
<sequence length="90" mass="9927">MAMTIDRNSFQSDYSSRTVAIEVTNLCRQDIMKNSNYVIRVPLSQMSSSIQSITRMGGKVNQVTFDSISATGKSVKTTTEKSVQSAVKNK</sequence>
<evidence type="ECO:0000256" key="6">
    <source>
        <dbReference type="PROSITE-ProRule" id="PRU00771"/>
    </source>
</evidence>
<keyword evidence="4" id="KW-0793">Thylakoid</keyword>
<dbReference type="EMBL" id="CP003653">
    <property type="protein sequence ID" value="AFZ34541.1"/>
    <property type="molecule type" value="Genomic_DNA"/>
</dbReference>
<evidence type="ECO:0000256" key="4">
    <source>
        <dbReference type="ARBA" id="ARBA00023078"/>
    </source>
</evidence>
<name>K9XR47_STAC7</name>
<dbReference type="Proteomes" id="UP000010473">
    <property type="component" value="Chromosome"/>
</dbReference>
<keyword evidence="5" id="KW-0472">Membrane</keyword>
<evidence type="ECO:0000256" key="5">
    <source>
        <dbReference type="ARBA" id="ARBA00023136"/>
    </source>
</evidence>
<evidence type="ECO:0000256" key="3">
    <source>
        <dbReference type="ARBA" id="ARBA00022738"/>
    </source>
</evidence>
<keyword evidence="2" id="KW-0042">Antenna complex</keyword>
<evidence type="ECO:0000256" key="1">
    <source>
        <dbReference type="ARBA" id="ARBA00004445"/>
    </source>
</evidence>
<keyword evidence="9" id="KW-1185">Reference proteome</keyword>
<gene>
    <name evidence="8" type="ordered locus">Sta7437_0959</name>
</gene>
<dbReference type="GO" id="GO:0030089">
    <property type="term" value="C:phycobilisome"/>
    <property type="evidence" value="ECO:0007669"/>
    <property type="project" value="UniProtKB-UniRule"/>
</dbReference>
<dbReference type="STRING" id="111780.Sta7437_0959"/>
<protein>
    <submittedName>
        <fullName evidence="8">CpcD phycobilisome linker domain protein</fullName>
    </submittedName>
</protein>
<dbReference type="OrthoDB" id="574405at2"/>
<dbReference type="HOGENOM" id="CLU_2439310_0_0_3"/>
<evidence type="ECO:0000313" key="8">
    <source>
        <dbReference type="EMBL" id="AFZ34541.1"/>
    </source>
</evidence>
<proteinExistence type="predicted"/>